<protein>
    <submittedName>
        <fullName evidence="1">Uncharacterized protein</fullName>
    </submittedName>
</protein>
<evidence type="ECO:0000313" key="2">
    <source>
        <dbReference type="Proteomes" id="UP000765509"/>
    </source>
</evidence>
<organism evidence="1 2">
    <name type="scientific">Austropuccinia psidii MF-1</name>
    <dbReference type="NCBI Taxonomy" id="1389203"/>
    <lineage>
        <taxon>Eukaryota</taxon>
        <taxon>Fungi</taxon>
        <taxon>Dikarya</taxon>
        <taxon>Basidiomycota</taxon>
        <taxon>Pucciniomycotina</taxon>
        <taxon>Pucciniomycetes</taxon>
        <taxon>Pucciniales</taxon>
        <taxon>Sphaerophragmiaceae</taxon>
        <taxon>Austropuccinia</taxon>
    </lineage>
</organism>
<proteinExistence type="predicted"/>
<dbReference type="AlphaFoldDB" id="A0A9Q3P6U9"/>
<comment type="caution">
    <text evidence="1">The sequence shown here is derived from an EMBL/GenBank/DDBJ whole genome shotgun (WGS) entry which is preliminary data.</text>
</comment>
<keyword evidence="2" id="KW-1185">Reference proteome</keyword>
<dbReference type="Proteomes" id="UP000765509">
    <property type="component" value="Unassembled WGS sequence"/>
</dbReference>
<gene>
    <name evidence="1" type="ORF">O181_088316</name>
</gene>
<accession>A0A9Q3P6U9</accession>
<evidence type="ECO:0000313" key="1">
    <source>
        <dbReference type="EMBL" id="MBW0548601.1"/>
    </source>
</evidence>
<sequence>MVFGCHACALVFSHRLTQIDIIPRTPIGFQPTIATITTSLPPASAISSTARPALIPTVRPSPIIQSRNSPIVTSQQLQPVARSSRGREELSPLPFPSAQWFWQREFWPIQATGDNLNTESENQDAVAKLFRRIDRNSREVIEYANDRTIPGTASEEIVARISWEED</sequence>
<name>A0A9Q3P6U9_9BASI</name>
<reference evidence="1" key="1">
    <citation type="submission" date="2021-03" db="EMBL/GenBank/DDBJ databases">
        <title>Draft genome sequence of rust myrtle Austropuccinia psidii MF-1, a brazilian biotype.</title>
        <authorList>
            <person name="Quecine M.C."/>
            <person name="Pachon D.M.R."/>
            <person name="Bonatelli M.L."/>
            <person name="Correr F.H."/>
            <person name="Franceschini L.M."/>
            <person name="Leite T.F."/>
            <person name="Margarido G.R.A."/>
            <person name="Almeida C.A."/>
            <person name="Ferrarezi J.A."/>
            <person name="Labate C.A."/>
        </authorList>
    </citation>
    <scope>NUCLEOTIDE SEQUENCE</scope>
    <source>
        <strain evidence="1">MF-1</strain>
    </source>
</reference>
<dbReference type="EMBL" id="AVOT02053836">
    <property type="protein sequence ID" value="MBW0548601.1"/>
    <property type="molecule type" value="Genomic_DNA"/>
</dbReference>